<dbReference type="EMBL" id="JAJSOW010000100">
    <property type="protein sequence ID" value="KAI9186616.1"/>
    <property type="molecule type" value="Genomic_DNA"/>
</dbReference>
<sequence length="243" mass="28678">MLKKKVHDFSTLNKSLREQVVELAKKEELVFKNLEELARHSEEFEEENGRRSRKMLLGVDESSKAIWELQERLNKKEDELKRAKVKECDLIVQLDVAENEIKSLKYGSRMNPPKVKQVWVRKDLVGQMRKVGRDTKQFQYRIHKPILRNSMVTMRVTHPHSTCTWACRECQMSGRTRQSTKHGSQVSKRRTRRGPQVPSPCVRHTEFEDRLEYFRERDIVVERGIALEKLEDTPIPQVVETRG</sequence>
<feature type="region of interest" description="Disordered" evidence="2">
    <location>
        <begin position="174"/>
        <end position="200"/>
    </location>
</feature>
<feature type="compositionally biased region" description="Polar residues" evidence="2">
    <location>
        <begin position="174"/>
        <end position="186"/>
    </location>
</feature>
<evidence type="ECO:0000313" key="3">
    <source>
        <dbReference type="EMBL" id="KAI9186616.1"/>
    </source>
</evidence>
<dbReference type="AlphaFoldDB" id="A0AAD5NW49"/>
<evidence type="ECO:0000313" key="4">
    <source>
        <dbReference type="Proteomes" id="UP001064489"/>
    </source>
</evidence>
<accession>A0AAD5NW49</accession>
<reference evidence="3" key="2">
    <citation type="submission" date="2023-02" db="EMBL/GenBank/DDBJ databases">
        <authorList>
            <person name="Swenson N.G."/>
            <person name="Wegrzyn J.L."/>
            <person name="Mcevoy S.L."/>
        </authorList>
    </citation>
    <scope>NUCLEOTIDE SEQUENCE</scope>
    <source>
        <strain evidence="3">91603</strain>
        <tissue evidence="3">Leaf</tissue>
    </source>
</reference>
<reference evidence="3" key="1">
    <citation type="journal article" date="2022" name="Plant J.">
        <title>Strategies of tolerance reflected in two North American maple genomes.</title>
        <authorList>
            <person name="McEvoy S.L."/>
            <person name="Sezen U.U."/>
            <person name="Trouern-Trend A."/>
            <person name="McMahon S.M."/>
            <person name="Schaberg P.G."/>
            <person name="Yang J."/>
            <person name="Wegrzyn J.L."/>
            <person name="Swenson N.G."/>
        </authorList>
    </citation>
    <scope>NUCLEOTIDE SEQUENCE</scope>
    <source>
        <strain evidence="3">91603</strain>
    </source>
</reference>
<keyword evidence="4" id="KW-1185">Reference proteome</keyword>
<keyword evidence="1" id="KW-0175">Coiled coil</keyword>
<dbReference type="Proteomes" id="UP001064489">
    <property type="component" value="Chromosome 3"/>
</dbReference>
<proteinExistence type="predicted"/>
<protein>
    <submittedName>
        <fullName evidence="3">Uncharacterized protein</fullName>
    </submittedName>
</protein>
<organism evidence="3 4">
    <name type="scientific">Acer negundo</name>
    <name type="common">Box elder</name>
    <dbReference type="NCBI Taxonomy" id="4023"/>
    <lineage>
        <taxon>Eukaryota</taxon>
        <taxon>Viridiplantae</taxon>
        <taxon>Streptophyta</taxon>
        <taxon>Embryophyta</taxon>
        <taxon>Tracheophyta</taxon>
        <taxon>Spermatophyta</taxon>
        <taxon>Magnoliopsida</taxon>
        <taxon>eudicotyledons</taxon>
        <taxon>Gunneridae</taxon>
        <taxon>Pentapetalae</taxon>
        <taxon>rosids</taxon>
        <taxon>malvids</taxon>
        <taxon>Sapindales</taxon>
        <taxon>Sapindaceae</taxon>
        <taxon>Hippocastanoideae</taxon>
        <taxon>Acereae</taxon>
        <taxon>Acer</taxon>
    </lineage>
</organism>
<evidence type="ECO:0000256" key="1">
    <source>
        <dbReference type="SAM" id="Coils"/>
    </source>
</evidence>
<evidence type="ECO:0000256" key="2">
    <source>
        <dbReference type="SAM" id="MobiDB-lite"/>
    </source>
</evidence>
<name>A0AAD5NW49_ACENE</name>
<gene>
    <name evidence="3" type="ORF">LWI28_019090</name>
</gene>
<feature type="coiled-coil region" evidence="1">
    <location>
        <begin position="59"/>
        <end position="86"/>
    </location>
</feature>
<comment type="caution">
    <text evidence="3">The sequence shown here is derived from an EMBL/GenBank/DDBJ whole genome shotgun (WGS) entry which is preliminary data.</text>
</comment>